<comment type="caution">
    <text evidence="7">Lacks conserved residue(s) required for the propagation of feature annotation.</text>
</comment>
<dbReference type="OrthoDB" id="9796052at2"/>
<dbReference type="GO" id="GO:0005886">
    <property type="term" value="C:plasma membrane"/>
    <property type="evidence" value="ECO:0007669"/>
    <property type="project" value="UniProtKB-SubCell"/>
</dbReference>
<feature type="transmembrane region" description="Helical" evidence="7">
    <location>
        <begin position="400"/>
        <end position="420"/>
    </location>
</feature>
<comment type="function">
    <text evidence="7">Part of the tripartite ATP-independent periplasmic (TRAP) transport system.</text>
</comment>
<gene>
    <name evidence="9" type="ORF">SAMN04487951_10673</name>
</gene>
<feature type="transmembrane region" description="Helical" evidence="7">
    <location>
        <begin position="313"/>
        <end position="343"/>
    </location>
</feature>
<comment type="subunit">
    <text evidence="7">The complex comprises the extracytoplasmic solute receptor protein and the two transmembrane proteins.</text>
</comment>
<evidence type="ECO:0000256" key="7">
    <source>
        <dbReference type="RuleBase" id="RU369079"/>
    </source>
</evidence>
<feature type="transmembrane region" description="Helical" evidence="7">
    <location>
        <begin position="213"/>
        <end position="236"/>
    </location>
</feature>
<feature type="transmembrane region" description="Helical" evidence="7">
    <location>
        <begin position="355"/>
        <end position="380"/>
    </location>
</feature>
<dbReference type="GO" id="GO:0022857">
    <property type="term" value="F:transmembrane transporter activity"/>
    <property type="evidence" value="ECO:0007669"/>
    <property type="project" value="UniProtKB-UniRule"/>
</dbReference>
<dbReference type="InterPro" id="IPR010656">
    <property type="entry name" value="DctM"/>
</dbReference>
<accession>A0A1H0CIP2</accession>
<keyword evidence="3 7" id="KW-0997">Cell inner membrane</keyword>
<keyword evidence="5 7" id="KW-1133">Transmembrane helix</keyword>
<keyword evidence="6 7" id="KW-0472">Membrane</keyword>
<dbReference type="NCBIfam" id="TIGR00786">
    <property type="entry name" value="dctM"/>
    <property type="match status" value="1"/>
</dbReference>
<reference evidence="10" key="1">
    <citation type="submission" date="2016-10" db="EMBL/GenBank/DDBJ databases">
        <authorList>
            <person name="Varghese N."/>
            <person name="Submissions S."/>
        </authorList>
    </citation>
    <scope>NUCLEOTIDE SEQUENCE [LARGE SCALE GENOMIC DNA]</scope>
    <source>
        <strain evidence="10">CGMCC 1.6494</strain>
    </source>
</reference>
<dbReference type="InterPro" id="IPR004681">
    <property type="entry name" value="TRAP_DctM"/>
</dbReference>
<proteinExistence type="inferred from homology"/>
<keyword evidence="10" id="KW-1185">Reference proteome</keyword>
<evidence type="ECO:0000259" key="8">
    <source>
        <dbReference type="Pfam" id="PF06808"/>
    </source>
</evidence>
<dbReference type="Proteomes" id="UP000199677">
    <property type="component" value="Unassembled WGS sequence"/>
</dbReference>
<dbReference type="STRING" id="416873.SAMN04487951_10673"/>
<evidence type="ECO:0000313" key="9">
    <source>
        <dbReference type="EMBL" id="SDN57746.1"/>
    </source>
</evidence>
<sequence>MALTVLAISFVVLVILGMPVAFAIGVSSLAAFIVLGDPFVVISHYMFSGVNSFLLVAIPMFVLAGDIMLHSGMTRTLTNFADLFVGRLRGGLGHTNIGGSVFFSGITGSATADTTAIGSIMIPAMADKGYGRAYSTAITVASSVIGPIIPPSLTFVIYALAVGNVSIGGLFIAGIVPGIITCIGLMVMNHIISSRRNYPKRDFSYTRSDILSITRKSIVVLVMPVIIAFGVISGIYTATEAAAVAAGYALVVALATRCITIKALPKIFFGAARTSSIMFFLLATSSLLSYILSTQGVPLKISSLMQSVTENPLVFLLVMNITLLLIGLVLDLFPAILIFGPIFAPIAQQYGIDPLHFGVIFCVNLVLGLNTPPVGSGLFVGASIGKVSVEELIREITPFIIMQLVVLMVITYLPFLTTLLPSMVGF</sequence>
<keyword evidence="4 7" id="KW-0812">Transmembrane</keyword>
<dbReference type="RefSeq" id="WP_089704980.1">
    <property type="nucleotide sequence ID" value="NZ_FNII01000006.1"/>
</dbReference>
<evidence type="ECO:0000313" key="10">
    <source>
        <dbReference type="Proteomes" id="UP000199677"/>
    </source>
</evidence>
<dbReference type="PANTHER" id="PTHR33362">
    <property type="entry name" value="SIALIC ACID TRAP TRANSPORTER PERMEASE PROTEIN SIAT-RELATED"/>
    <property type="match status" value="1"/>
</dbReference>
<evidence type="ECO:0000256" key="6">
    <source>
        <dbReference type="ARBA" id="ARBA00023136"/>
    </source>
</evidence>
<dbReference type="EMBL" id="FNII01000006">
    <property type="protein sequence ID" value="SDN57746.1"/>
    <property type="molecule type" value="Genomic_DNA"/>
</dbReference>
<evidence type="ECO:0000256" key="4">
    <source>
        <dbReference type="ARBA" id="ARBA00022692"/>
    </source>
</evidence>
<keyword evidence="2" id="KW-1003">Cell membrane</keyword>
<feature type="transmembrane region" description="Helical" evidence="7">
    <location>
        <begin position="242"/>
        <end position="264"/>
    </location>
</feature>
<dbReference type="PANTHER" id="PTHR33362:SF2">
    <property type="entry name" value="TRAP TRANSPORTER LARGE PERMEASE PROTEIN"/>
    <property type="match status" value="1"/>
</dbReference>
<evidence type="ECO:0000256" key="5">
    <source>
        <dbReference type="ARBA" id="ARBA00022989"/>
    </source>
</evidence>
<comment type="similarity">
    <text evidence="7">Belongs to the TRAP transporter large permease family.</text>
</comment>
<evidence type="ECO:0000256" key="1">
    <source>
        <dbReference type="ARBA" id="ARBA00004429"/>
    </source>
</evidence>
<comment type="subcellular location">
    <subcellularLocation>
        <location evidence="1 7">Cell inner membrane</location>
        <topology evidence="1 7">Multi-pass membrane protein</topology>
    </subcellularLocation>
</comment>
<dbReference type="PIRSF" id="PIRSF006066">
    <property type="entry name" value="HI0050"/>
    <property type="match status" value="1"/>
</dbReference>
<keyword evidence="7" id="KW-0813">Transport</keyword>
<protein>
    <recommendedName>
        <fullName evidence="7">TRAP transporter large permease protein</fullName>
    </recommendedName>
</protein>
<feature type="transmembrane region" description="Helical" evidence="7">
    <location>
        <begin position="137"/>
        <end position="161"/>
    </location>
</feature>
<name>A0A1H0CIP2_9GAMM</name>
<feature type="transmembrane region" description="Helical" evidence="7">
    <location>
        <begin position="167"/>
        <end position="192"/>
    </location>
</feature>
<evidence type="ECO:0000256" key="2">
    <source>
        <dbReference type="ARBA" id="ARBA00022475"/>
    </source>
</evidence>
<feature type="transmembrane region" description="Helical" evidence="7">
    <location>
        <begin position="276"/>
        <end position="293"/>
    </location>
</feature>
<dbReference type="AlphaFoldDB" id="A0A1H0CIP2"/>
<evidence type="ECO:0000256" key="3">
    <source>
        <dbReference type="ARBA" id="ARBA00022519"/>
    </source>
</evidence>
<feature type="domain" description="TRAP C4-dicarboxylate transport system permease DctM subunit" evidence="8">
    <location>
        <begin position="8"/>
        <end position="414"/>
    </location>
</feature>
<feature type="transmembrane region" description="Helical" evidence="7">
    <location>
        <begin position="39"/>
        <end position="65"/>
    </location>
</feature>
<organism evidence="9 10">
    <name type="scientific">Vreelandella arcis</name>
    <dbReference type="NCBI Taxonomy" id="416873"/>
    <lineage>
        <taxon>Bacteria</taxon>
        <taxon>Pseudomonadati</taxon>
        <taxon>Pseudomonadota</taxon>
        <taxon>Gammaproteobacteria</taxon>
        <taxon>Oceanospirillales</taxon>
        <taxon>Halomonadaceae</taxon>
        <taxon>Vreelandella</taxon>
    </lineage>
</organism>
<dbReference type="Pfam" id="PF06808">
    <property type="entry name" value="DctM"/>
    <property type="match status" value="1"/>
</dbReference>